<gene>
    <name evidence="2" type="ORF">UFOPK2870_01480</name>
</gene>
<dbReference type="EMBL" id="CAEZZL010000190">
    <property type="protein sequence ID" value="CAB4774089.1"/>
    <property type="molecule type" value="Genomic_DNA"/>
</dbReference>
<protein>
    <submittedName>
        <fullName evidence="2">Unannotated protein</fullName>
    </submittedName>
</protein>
<name>A0A6J6VS05_9ZZZZ</name>
<keyword evidence="1" id="KW-1133">Transmembrane helix</keyword>
<proteinExistence type="predicted"/>
<evidence type="ECO:0000256" key="1">
    <source>
        <dbReference type="SAM" id="Phobius"/>
    </source>
</evidence>
<reference evidence="2" key="1">
    <citation type="submission" date="2020-05" db="EMBL/GenBank/DDBJ databases">
        <authorList>
            <person name="Chiriac C."/>
            <person name="Salcher M."/>
            <person name="Ghai R."/>
            <person name="Kavagutti S V."/>
        </authorList>
    </citation>
    <scope>NUCLEOTIDE SEQUENCE</scope>
</reference>
<dbReference type="AlphaFoldDB" id="A0A6J6VS05"/>
<feature type="transmembrane region" description="Helical" evidence="1">
    <location>
        <begin position="12"/>
        <end position="29"/>
    </location>
</feature>
<keyword evidence="1" id="KW-0472">Membrane</keyword>
<sequence length="73" mass="7713">MWADLDGTTTRLVILAITAATEVAIWALATGNMSAFHIAITAGLRVFPGHEELLALQTEAMGKSHQSGNYSVA</sequence>
<keyword evidence="1" id="KW-0812">Transmembrane</keyword>
<accession>A0A6J6VS05</accession>
<organism evidence="2">
    <name type="scientific">freshwater metagenome</name>
    <dbReference type="NCBI Taxonomy" id="449393"/>
    <lineage>
        <taxon>unclassified sequences</taxon>
        <taxon>metagenomes</taxon>
        <taxon>ecological metagenomes</taxon>
    </lineage>
</organism>
<evidence type="ECO:0000313" key="2">
    <source>
        <dbReference type="EMBL" id="CAB4774089.1"/>
    </source>
</evidence>